<dbReference type="Gene3D" id="3.40.470.10">
    <property type="entry name" value="Uracil-DNA glycosylase-like domain"/>
    <property type="match status" value="1"/>
</dbReference>
<evidence type="ECO:0000256" key="6">
    <source>
        <dbReference type="ARBA" id="ARBA00022801"/>
    </source>
</evidence>
<gene>
    <name evidence="12" type="ORF">GCM10009817_28750</name>
</gene>
<evidence type="ECO:0000313" key="13">
    <source>
        <dbReference type="Proteomes" id="UP001500013"/>
    </source>
</evidence>
<accession>A0ABN2SEU6</accession>
<comment type="similarity">
    <text evidence="1">Belongs to the uracil-DNA glycosylase (UDG) superfamily. Type 4 (UDGa) family.</text>
</comment>
<evidence type="ECO:0000256" key="2">
    <source>
        <dbReference type="ARBA" id="ARBA00019403"/>
    </source>
</evidence>
<dbReference type="InterPro" id="IPR036895">
    <property type="entry name" value="Uracil-DNA_glycosylase-like_sf"/>
</dbReference>
<name>A0ABN2SEU6_9MICO</name>
<keyword evidence="9" id="KW-0234">DNA repair</keyword>
<dbReference type="SMART" id="SM00986">
    <property type="entry name" value="UDG"/>
    <property type="match status" value="1"/>
</dbReference>
<keyword evidence="4" id="KW-0479">Metal-binding</keyword>
<dbReference type="NCBIfam" id="TIGR03914">
    <property type="entry name" value="UDG_fam_dom"/>
    <property type="match status" value="1"/>
</dbReference>
<dbReference type="RefSeq" id="WP_344063879.1">
    <property type="nucleotide sequence ID" value="NZ_BAAAPU010000008.1"/>
</dbReference>
<comment type="caution">
    <text evidence="12">The sequence shown here is derived from an EMBL/GenBank/DDBJ whole genome shotgun (WGS) entry which is preliminary data.</text>
</comment>
<proteinExistence type="inferred from homology"/>
<dbReference type="PANTHER" id="PTHR33693">
    <property type="entry name" value="TYPE-5 URACIL-DNA GLYCOSYLASE"/>
    <property type="match status" value="1"/>
</dbReference>
<keyword evidence="13" id="KW-1185">Reference proteome</keyword>
<evidence type="ECO:0000259" key="11">
    <source>
        <dbReference type="SMART" id="SM00986"/>
    </source>
</evidence>
<evidence type="ECO:0000256" key="1">
    <source>
        <dbReference type="ARBA" id="ARBA00006521"/>
    </source>
</evidence>
<feature type="compositionally biased region" description="Polar residues" evidence="10">
    <location>
        <begin position="1"/>
        <end position="12"/>
    </location>
</feature>
<evidence type="ECO:0000313" key="12">
    <source>
        <dbReference type="EMBL" id="GAA1985513.1"/>
    </source>
</evidence>
<keyword evidence="5" id="KW-0227">DNA damage</keyword>
<keyword evidence="6" id="KW-0378">Hydrolase</keyword>
<feature type="region of interest" description="Disordered" evidence="10">
    <location>
        <begin position="1"/>
        <end position="24"/>
    </location>
</feature>
<evidence type="ECO:0000256" key="7">
    <source>
        <dbReference type="ARBA" id="ARBA00023004"/>
    </source>
</evidence>
<sequence>MGGERFSSSGPSENEGAAPWVPSRPTVPALKAAVQECRGCELYRDATQAVMGDGPAGARLMLLGEQPGDREDREGLPFVGPAGRLLDDALAAAGLADVPAYRTNVVKHFRYERGAGKRIHKSPSRWHVAACEPWLLGELEAVSPVGVVVLGATAGQAVLGPSFRVGASRGARLDWPADRFAVTRPPQWLLATTHPSAVLRSRQRDTDFAALVADLAVVRQLLA</sequence>
<evidence type="ECO:0000256" key="9">
    <source>
        <dbReference type="ARBA" id="ARBA00023204"/>
    </source>
</evidence>
<reference evidence="12 13" key="1">
    <citation type="journal article" date="2019" name="Int. J. Syst. Evol. Microbiol.">
        <title>The Global Catalogue of Microorganisms (GCM) 10K type strain sequencing project: providing services to taxonomists for standard genome sequencing and annotation.</title>
        <authorList>
            <consortium name="The Broad Institute Genomics Platform"/>
            <consortium name="The Broad Institute Genome Sequencing Center for Infectious Disease"/>
            <person name="Wu L."/>
            <person name="Ma J."/>
        </authorList>
    </citation>
    <scope>NUCLEOTIDE SEQUENCE [LARGE SCALE GENOMIC DNA]</scope>
    <source>
        <strain evidence="12 13">JCM 15628</strain>
    </source>
</reference>
<keyword evidence="7" id="KW-0408">Iron</keyword>
<organism evidence="12 13">
    <name type="scientific">Terrabacter lapilli</name>
    <dbReference type="NCBI Taxonomy" id="436231"/>
    <lineage>
        <taxon>Bacteria</taxon>
        <taxon>Bacillati</taxon>
        <taxon>Actinomycetota</taxon>
        <taxon>Actinomycetes</taxon>
        <taxon>Micrococcales</taxon>
        <taxon>Intrasporangiaceae</taxon>
        <taxon>Terrabacter</taxon>
    </lineage>
</organism>
<dbReference type="InterPro" id="IPR005273">
    <property type="entry name" value="Ura-DNA_glyco_family4"/>
</dbReference>
<dbReference type="EMBL" id="BAAAPU010000008">
    <property type="protein sequence ID" value="GAA1985513.1"/>
    <property type="molecule type" value="Genomic_DNA"/>
</dbReference>
<keyword evidence="8" id="KW-0411">Iron-sulfur</keyword>
<evidence type="ECO:0000256" key="10">
    <source>
        <dbReference type="SAM" id="MobiDB-lite"/>
    </source>
</evidence>
<dbReference type="Proteomes" id="UP001500013">
    <property type="component" value="Unassembled WGS sequence"/>
</dbReference>
<evidence type="ECO:0000256" key="5">
    <source>
        <dbReference type="ARBA" id="ARBA00022763"/>
    </source>
</evidence>
<evidence type="ECO:0000256" key="8">
    <source>
        <dbReference type="ARBA" id="ARBA00023014"/>
    </source>
</evidence>
<dbReference type="Pfam" id="PF03167">
    <property type="entry name" value="UDG"/>
    <property type="match status" value="1"/>
</dbReference>
<protein>
    <recommendedName>
        <fullName evidence="2">Type-4 uracil-DNA glycosylase</fullName>
    </recommendedName>
</protein>
<dbReference type="InterPro" id="IPR051536">
    <property type="entry name" value="UDG_Type-4/5"/>
</dbReference>
<dbReference type="CDD" id="cd10030">
    <property type="entry name" value="UDG-F4_TTUDGA_SPO1dp_like"/>
    <property type="match status" value="1"/>
</dbReference>
<dbReference type="PANTHER" id="PTHR33693:SF9">
    <property type="entry name" value="TYPE-4 URACIL-DNA GLYCOSYLASE"/>
    <property type="match status" value="1"/>
</dbReference>
<feature type="domain" description="Uracil-DNA glycosylase-like" evidence="11">
    <location>
        <begin position="51"/>
        <end position="216"/>
    </location>
</feature>
<dbReference type="InterPro" id="IPR005122">
    <property type="entry name" value="Uracil-DNA_glycosylase-like"/>
</dbReference>
<dbReference type="SMART" id="SM00987">
    <property type="entry name" value="UreE_C"/>
    <property type="match status" value="1"/>
</dbReference>
<keyword evidence="3" id="KW-0004">4Fe-4S</keyword>
<dbReference type="SUPFAM" id="SSF52141">
    <property type="entry name" value="Uracil-DNA glycosylase-like"/>
    <property type="match status" value="1"/>
</dbReference>
<evidence type="ECO:0000256" key="3">
    <source>
        <dbReference type="ARBA" id="ARBA00022485"/>
    </source>
</evidence>
<evidence type="ECO:0000256" key="4">
    <source>
        <dbReference type="ARBA" id="ARBA00022723"/>
    </source>
</evidence>